<sequence>MNANENQSEAKQGFLFDGIGSEFDFFVGVAVLVHSDDDRIRVAKLAFLECLLSDGTVSMDSIVRDSHATYESASLSKKIGPAIRNLQHDGLIRFVTTKHSSRKSRKGGWTGVWELLDRKAAEARASRLRLALSIKNDPARAIAESPISTNSKPDGNQNHETAK</sequence>
<accession>A0A5C5WVX7</accession>
<evidence type="ECO:0000256" key="1">
    <source>
        <dbReference type="SAM" id="MobiDB-lite"/>
    </source>
</evidence>
<feature type="region of interest" description="Disordered" evidence="1">
    <location>
        <begin position="141"/>
        <end position="163"/>
    </location>
</feature>
<proteinExistence type="predicted"/>
<feature type="compositionally biased region" description="Polar residues" evidence="1">
    <location>
        <begin position="146"/>
        <end position="163"/>
    </location>
</feature>
<reference evidence="2 3" key="1">
    <citation type="submission" date="2019-02" db="EMBL/GenBank/DDBJ databases">
        <title>Deep-cultivation of Planctomycetes and their phenomic and genomic characterization uncovers novel biology.</title>
        <authorList>
            <person name="Wiegand S."/>
            <person name="Jogler M."/>
            <person name="Boedeker C."/>
            <person name="Pinto D."/>
            <person name="Vollmers J."/>
            <person name="Rivas-Marin E."/>
            <person name="Kohn T."/>
            <person name="Peeters S.H."/>
            <person name="Heuer A."/>
            <person name="Rast P."/>
            <person name="Oberbeckmann S."/>
            <person name="Bunk B."/>
            <person name="Jeske O."/>
            <person name="Meyerdierks A."/>
            <person name="Storesund J.E."/>
            <person name="Kallscheuer N."/>
            <person name="Luecker S."/>
            <person name="Lage O.M."/>
            <person name="Pohl T."/>
            <person name="Merkel B.J."/>
            <person name="Hornburger P."/>
            <person name="Mueller R.-W."/>
            <person name="Bruemmer F."/>
            <person name="Labrenz M."/>
            <person name="Spormann A.M."/>
            <person name="Op Den Camp H."/>
            <person name="Overmann J."/>
            <person name="Amann R."/>
            <person name="Jetten M.S.M."/>
            <person name="Mascher T."/>
            <person name="Medema M.H."/>
            <person name="Devos D.P."/>
            <person name="Kaster A.-K."/>
            <person name="Ovreas L."/>
            <person name="Rohde M."/>
            <person name="Galperin M.Y."/>
            <person name="Jogler C."/>
        </authorList>
    </citation>
    <scope>NUCLEOTIDE SEQUENCE [LARGE SCALE GENOMIC DNA]</scope>
    <source>
        <strain evidence="2 3">Pla22</strain>
    </source>
</reference>
<dbReference type="EMBL" id="SJPI01000001">
    <property type="protein sequence ID" value="TWT54718.1"/>
    <property type="molecule type" value="Genomic_DNA"/>
</dbReference>
<name>A0A5C5WVX7_9BACT</name>
<gene>
    <name evidence="2" type="ORF">Pla22_23690</name>
</gene>
<comment type="caution">
    <text evidence="2">The sequence shown here is derived from an EMBL/GenBank/DDBJ whole genome shotgun (WGS) entry which is preliminary data.</text>
</comment>
<dbReference type="RefSeq" id="WP_146514722.1">
    <property type="nucleotide sequence ID" value="NZ_SJPI01000001.1"/>
</dbReference>
<evidence type="ECO:0000313" key="3">
    <source>
        <dbReference type="Proteomes" id="UP000316598"/>
    </source>
</evidence>
<protein>
    <submittedName>
        <fullName evidence="2">Uncharacterized protein</fullName>
    </submittedName>
</protein>
<dbReference type="Proteomes" id="UP000316598">
    <property type="component" value="Unassembled WGS sequence"/>
</dbReference>
<dbReference type="OrthoDB" id="278368at2"/>
<dbReference type="AlphaFoldDB" id="A0A5C5WVX7"/>
<evidence type="ECO:0000313" key="2">
    <source>
        <dbReference type="EMBL" id="TWT54718.1"/>
    </source>
</evidence>
<organism evidence="2 3">
    <name type="scientific">Rubripirellula amarantea</name>
    <dbReference type="NCBI Taxonomy" id="2527999"/>
    <lineage>
        <taxon>Bacteria</taxon>
        <taxon>Pseudomonadati</taxon>
        <taxon>Planctomycetota</taxon>
        <taxon>Planctomycetia</taxon>
        <taxon>Pirellulales</taxon>
        <taxon>Pirellulaceae</taxon>
        <taxon>Rubripirellula</taxon>
    </lineage>
</organism>
<keyword evidence="3" id="KW-1185">Reference proteome</keyword>